<sequence>MIDLNCDLGEGFPADAALMPLISSANIACGYHAGDRVTMRSTIALALEHRVAIGAHPGFDDKANFGRLPIALSPDQIYQLVLEQLTLIAAIAREEGATLNHVKPHGALYNRAAQTPEWAQAIAKAVHDFDANLILFGLSGSHSIRAAKYLGLSTANEVFADRSYQADGSLTPRHQGGALIQDTQLCIAQVTQMIEQGSVTTTTGQNIPLQADTICLHGDGMHAISFAQAIRHALEAKKIVIQAPRRNKD</sequence>
<dbReference type="GO" id="GO:0017168">
    <property type="term" value="F:5-oxoprolinase (ATP-hydrolyzing) activity"/>
    <property type="evidence" value="ECO:0007669"/>
    <property type="project" value="UniProtKB-UniRule"/>
</dbReference>
<dbReference type="Proteomes" id="UP000008461">
    <property type="component" value="Chromosome"/>
</dbReference>
<reference key="2">
    <citation type="submission" date="2011-04" db="EMBL/GenBank/DDBJ databases">
        <title>Complete sequence of chromosome of Haliscomenobacter hydrossis DSM 1100.</title>
        <authorList>
            <consortium name="US DOE Joint Genome Institute (JGI-PGF)"/>
            <person name="Lucas S."/>
            <person name="Han J."/>
            <person name="Lapidus A."/>
            <person name="Bruce D."/>
            <person name="Goodwin L."/>
            <person name="Pitluck S."/>
            <person name="Peters L."/>
            <person name="Kyrpides N."/>
            <person name="Mavromatis K."/>
            <person name="Ivanova N."/>
            <person name="Ovchinnikova G."/>
            <person name="Pagani I."/>
            <person name="Daligault H."/>
            <person name="Detter J.C."/>
            <person name="Han C."/>
            <person name="Land M."/>
            <person name="Hauser L."/>
            <person name="Markowitz V."/>
            <person name="Cheng J.-F."/>
            <person name="Hugenholtz P."/>
            <person name="Woyke T."/>
            <person name="Wu D."/>
            <person name="Verbarg S."/>
            <person name="Frueling A."/>
            <person name="Brambilla E."/>
            <person name="Klenk H.-P."/>
            <person name="Eisen J.A."/>
        </authorList>
    </citation>
    <scope>NUCLEOTIDE SEQUENCE</scope>
    <source>
        <strain>DSM 1100</strain>
    </source>
</reference>
<dbReference type="GO" id="GO:0005975">
    <property type="term" value="P:carbohydrate metabolic process"/>
    <property type="evidence" value="ECO:0007669"/>
    <property type="project" value="InterPro"/>
</dbReference>
<dbReference type="InterPro" id="IPR005501">
    <property type="entry name" value="LamB/YcsF/PxpA-like"/>
</dbReference>
<dbReference type="SUPFAM" id="SSF88713">
    <property type="entry name" value="Glycoside hydrolase/deacetylase"/>
    <property type="match status" value="1"/>
</dbReference>
<gene>
    <name evidence="1" type="primary">pxpA</name>
    <name evidence="2" type="ordered locus">Halhy_3124</name>
</gene>
<dbReference type="KEGG" id="hhy:Halhy_3124"/>
<dbReference type="OrthoDB" id="9773478at2"/>
<comment type="subunit">
    <text evidence="1">Forms a complex composed of PxpA, PxpB and PxpC.</text>
</comment>
<dbReference type="NCBIfam" id="NF003816">
    <property type="entry name" value="PRK05406.1-5"/>
    <property type="match status" value="1"/>
</dbReference>
<keyword evidence="1" id="KW-0067">ATP-binding</keyword>
<name>F4KPP8_HALH1</name>
<protein>
    <recommendedName>
        <fullName evidence="1">5-oxoprolinase subunit A</fullName>
        <shortName evidence="1">5-OPase subunit A</shortName>
        <ecNumber evidence="1">3.5.2.9</ecNumber>
    </recommendedName>
    <alternativeName>
        <fullName evidence="1">5-oxoprolinase (ATP-hydrolyzing) subunit A</fullName>
    </alternativeName>
</protein>
<evidence type="ECO:0000256" key="1">
    <source>
        <dbReference type="HAMAP-Rule" id="MF_00691"/>
    </source>
</evidence>
<dbReference type="CDD" id="cd10800">
    <property type="entry name" value="LamB_YcsF_YbgL_like"/>
    <property type="match status" value="1"/>
</dbReference>
<dbReference type="RefSeq" id="WP_013765529.1">
    <property type="nucleotide sequence ID" value="NC_015510.1"/>
</dbReference>
<dbReference type="EMBL" id="CP002691">
    <property type="protein sequence ID" value="AEE50986.1"/>
    <property type="molecule type" value="Genomic_DNA"/>
</dbReference>
<dbReference type="Pfam" id="PF03746">
    <property type="entry name" value="LamB_YcsF"/>
    <property type="match status" value="1"/>
</dbReference>
<dbReference type="eggNOG" id="COG1540">
    <property type="taxonomic scope" value="Bacteria"/>
</dbReference>
<comment type="function">
    <text evidence="1">Catalyzes the cleavage of 5-oxoproline to form L-glutamate coupled to the hydrolysis of ATP to ADP and inorganic phosphate.</text>
</comment>
<organism evidence="2 3">
    <name type="scientific">Haliscomenobacter hydrossis (strain ATCC 27775 / DSM 1100 / LMG 10767 / O)</name>
    <dbReference type="NCBI Taxonomy" id="760192"/>
    <lineage>
        <taxon>Bacteria</taxon>
        <taxon>Pseudomonadati</taxon>
        <taxon>Bacteroidota</taxon>
        <taxon>Saprospiria</taxon>
        <taxon>Saprospirales</taxon>
        <taxon>Haliscomenobacteraceae</taxon>
        <taxon>Haliscomenobacter</taxon>
    </lineage>
</organism>
<comment type="catalytic activity">
    <reaction evidence="1">
        <text>5-oxo-L-proline + ATP + 2 H2O = L-glutamate + ADP + phosphate + H(+)</text>
        <dbReference type="Rhea" id="RHEA:10348"/>
        <dbReference type="ChEBI" id="CHEBI:15377"/>
        <dbReference type="ChEBI" id="CHEBI:15378"/>
        <dbReference type="ChEBI" id="CHEBI:29985"/>
        <dbReference type="ChEBI" id="CHEBI:30616"/>
        <dbReference type="ChEBI" id="CHEBI:43474"/>
        <dbReference type="ChEBI" id="CHEBI:58402"/>
        <dbReference type="ChEBI" id="CHEBI:456216"/>
        <dbReference type="EC" id="3.5.2.9"/>
    </reaction>
</comment>
<dbReference type="GO" id="GO:0005524">
    <property type="term" value="F:ATP binding"/>
    <property type="evidence" value="ECO:0007669"/>
    <property type="project" value="UniProtKB-UniRule"/>
</dbReference>
<dbReference type="PANTHER" id="PTHR30292:SF0">
    <property type="entry name" value="5-OXOPROLINASE SUBUNIT A"/>
    <property type="match status" value="1"/>
</dbReference>
<proteinExistence type="inferred from homology"/>
<dbReference type="NCBIfam" id="NF003814">
    <property type="entry name" value="PRK05406.1-3"/>
    <property type="match status" value="1"/>
</dbReference>
<comment type="similarity">
    <text evidence="1">Belongs to the LamB/PxpA family.</text>
</comment>
<dbReference type="AlphaFoldDB" id="F4KPP8"/>
<evidence type="ECO:0000313" key="3">
    <source>
        <dbReference type="Proteomes" id="UP000008461"/>
    </source>
</evidence>
<keyword evidence="1" id="KW-0547">Nucleotide-binding</keyword>
<dbReference type="HOGENOM" id="CLU_069535_0_0_10"/>
<dbReference type="EC" id="3.5.2.9" evidence="1"/>
<dbReference type="STRING" id="760192.Halhy_3124"/>
<reference evidence="2 3" key="1">
    <citation type="journal article" date="2011" name="Stand. Genomic Sci.">
        <title>Complete genome sequence of Haliscomenobacter hydrossis type strain (O).</title>
        <authorList>
            <consortium name="US DOE Joint Genome Institute (JGI-PGF)"/>
            <person name="Daligault H."/>
            <person name="Lapidus A."/>
            <person name="Zeytun A."/>
            <person name="Nolan M."/>
            <person name="Lucas S."/>
            <person name="Del Rio T.G."/>
            <person name="Tice H."/>
            <person name="Cheng J.F."/>
            <person name="Tapia R."/>
            <person name="Han C."/>
            <person name="Goodwin L."/>
            <person name="Pitluck S."/>
            <person name="Liolios K."/>
            <person name="Pagani I."/>
            <person name="Ivanova N."/>
            <person name="Huntemann M."/>
            <person name="Mavromatis K."/>
            <person name="Mikhailova N."/>
            <person name="Pati A."/>
            <person name="Chen A."/>
            <person name="Palaniappan K."/>
            <person name="Land M."/>
            <person name="Hauser L."/>
            <person name="Brambilla E.M."/>
            <person name="Rohde M."/>
            <person name="Verbarg S."/>
            <person name="Goker M."/>
            <person name="Bristow J."/>
            <person name="Eisen J.A."/>
            <person name="Markowitz V."/>
            <person name="Hugenholtz P."/>
            <person name="Kyrpides N.C."/>
            <person name="Klenk H.P."/>
            <person name="Woyke T."/>
        </authorList>
    </citation>
    <scope>NUCLEOTIDE SEQUENCE [LARGE SCALE GENOMIC DNA]</scope>
    <source>
        <strain evidence="3">ATCC 27775 / DSM 1100 / LMG 10767 / O</strain>
    </source>
</reference>
<dbReference type="PANTHER" id="PTHR30292">
    <property type="entry name" value="UNCHARACTERIZED PROTEIN YBGL-RELATED"/>
    <property type="match status" value="1"/>
</dbReference>
<keyword evidence="1" id="KW-0378">Hydrolase</keyword>
<evidence type="ECO:0000313" key="2">
    <source>
        <dbReference type="EMBL" id="AEE50986.1"/>
    </source>
</evidence>
<dbReference type="InterPro" id="IPR011330">
    <property type="entry name" value="Glyco_hydro/deAcase_b/a-brl"/>
</dbReference>
<dbReference type="HAMAP" id="MF_00691">
    <property type="entry name" value="PxpA"/>
    <property type="match status" value="1"/>
</dbReference>
<accession>F4KPP8</accession>
<dbReference type="Gene3D" id="3.20.20.370">
    <property type="entry name" value="Glycoside hydrolase/deacetylase"/>
    <property type="match status" value="1"/>
</dbReference>
<keyword evidence="3" id="KW-1185">Reference proteome</keyword>